<comment type="caution">
    <text evidence="2">The sequence shown here is derived from an EMBL/GenBank/DDBJ whole genome shotgun (WGS) entry which is preliminary data.</text>
</comment>
<sequence length="55" mass="5786">MIRIEASVVAARSRIVGAMPPDSGLGSTALTLAAIATVTATLVVLLVQIRRNRRK</sequence>
<keyword evidence="1" id="KW-0812">Transmembrane</keyword>
<gene>
    <name evidence="2" type="ORF">GCM10009675_20030</name>
</gene>
<reference evidence="3" key="1">
    <citation type="journal article" date="2019" name="Int. J. Syst. Evol. Microbiol.">
        <title>The Global Catalogue of Microorganisms (GCM) 10K type strain sequencing project: providing services to taxonomists for standard genome sequencing and annotation.</title>
        <authorList>
            <consortium name="The Broad Institute Genomics Platform"/>
            <consortium name="The Broad Institute Genome Sequencing Center for Infectious Disease"/>
            <person name="Wu L."/>
            <person name="Ma J."/>
        </authorList>
    </citation>
    <scope>NUCLEOTIDE SEQUENCE [LARGE SCALE GENOMIC DNA]</scope>
    <source>
        <strain evidence="3">JCM 13022</strain>
    </source>
</reference>
<evidence type="ECO:0000256" key="1">
    <source>
        <dbReference type="SAM" id="Phobius"/>
    </source>
</evidence>
<name>A0ABP4FWT6_9PSEU</name>
<dbReference type="EMBL" id="BAAALM010000007">
    <property type="protein sequence ID" value="GAA1202784.1"/>
    <property type="molecule type" value="Genomic_DNA"/>
</dbReference>
<dbReference type="Proteomes" id="UP001500467">
    <property type="component" value="Unassembled WGS sequence"/>
</dbReference>
<protein>
    <recommendedName>
        <fullName evidence="4">LPXTG-motif cell wall anchor domain-containing protein</fullName>
    </recommendedName>
</protein>
<keyword evidence="1" id="KW-0472">Membrane</keyword>
<proteinExistence type="predicted"/>
<accession>A0ABP4FWT6</accession>
<evidence type="ECO:0000313" key="2">
    <source>
        <dbReference type="EMBL" id="GAA1202784.1"/>
    </source>
</evidence>
<organism evidence="2 3">
    <name type="scientific">Prauserella alba</name>
    <dbReference type="NCBI Taxonomy" id="176898"/>
    <lineage>
        <taxon>Bacteria</taxon>
        <taxon>Bacillati</taxon>
        <taxon>Actinomycetota</taxon>
        <taxon>Actinomycetes</taxon>
        <taxon>Pseudonocardiales</taxon>
        <taxon>Pseudonocardiaceae</taxon>
        <taxon>Prauserella</taxon>
    </lineage>
</organism>
<keyword evidence="3" id="KW-1185">Reference proteome</keyword>
<evidence type="ECO:0000313" key="3">
    <source>
        <dbReference type="Proteomes" id="UP001500467"/>
    </source>
</evidence>
<evidence type="ECO:0008006" key="4">
    <source>
        <dbReference type="Google" id="ProtNLM"/>
    </source>
</evidence>
<feature type="transmembrane region" description="Helical" evidence="1">
    <location>
        <begin position="29"/>
        <end position="49"/>
    </location>
</feature>
<keyword evidence="1" id="KW-1133">Transmembrane helix</keyword>